<accession>A0A3B0YF79</accession>
<dbReference type="SMART" id="SM00671">
    <property type="entry name" value="SEL1"/>
    <property type="match status" value="3"/>
</dbReference>
<organism evidence="2">
    <name type="scientific">hydrothermal vent metagenome</name>
    <dbReference type="NCBI Taxonomy" id="652676"/>
    <lineage>
        <taxon>unclassified sequences</taxon>
        <taxon>metagenomes</taxon>
        <taxon>ecological metagenomes</taxon>
    </lineage>
</organism>
<dbReference type="InterPro" id="IPR052945">
    <property type="entry name" value="Mitotic_Regulator"/>
</dbReference>
<keyword evidence="1" id="KW-0812">Transmembrane</keyword>
<evidence type="ECO:0000256" key="1">
    <source>
        <dbReference type="SAM" id="Phobius"/>
    </source>
</evidence>
<feature type="transmembrane region" description="Helical" evidence="1">
    <location>
        <begin position="12"/>
        <end position="33"/>
    </location>
</feature>
<dbReference type="AlphaFoldDB" id="A0A3B0YF79"/>
<dbReference type="InterPro" id="IPR006597">
    <property type="entry name" value="Sel1-like"/>
</dbReference>
<sequence length="375" mass="42796">MVFINIRHIFQFLTLTVTISSYFFLFVPTIFAAKASTEYRFDRIKTQASKGNKRAQYRLGLAYTLGIETKVNITMAIYWLGKSANQGYIKAAHKIGVLYYGNLDGRKNYTKAAHWLKTAAKQNYAPSQYHLAKMYFVGKGVSRDLDLALVWSARAGKNGMNTQRQIRQIEHAIIGRTVKTNFKSDTTSIKPHKIEPVSNKTLILAEKNYFKSTKETVVAKLQTKHTTNIKLRHKHHGGHSTKNHIKLIISGNWIFKGKAAVHMPSAINKCTYKNDSISCASSRTSRSTSHYRVDYKVNSIFSNIQRNGEFNLQYRITNLFILPFDSDDPNPHYKIPTTGKLDKSMNLNCKILSNKKIRCESIDKAVIENYVKKVK</sequence>
<dbReference type="Gene3D" id="1.25.40.10">
    <property type="entry name" value="Tetratricopeptide repeat domain"/>
    <property type="match status" value="1"/>
</dbReference>
<protein>
    <recommendedName>
        <fullName evidence="3">TETRATRICOPEPTIDE REPEAT FAMILY PROTEIN</fullName>
    </recommendedName>
</protein>
<gene>
    <name evidence="2" type="ORF">MNBD_GAMMA12-3788</name>
</gene>
<dbReference type="PANTHER" id="PTHR43628:SF1">
    <property type="entry name" value="CHITIN SYNTHASE REGULATORY FACTOR 2-RELATED"/>
    <property type="match status" value="1"/>
</dbReference>
<evidence type="ECO:0008006" key="3">
    <source>
        <dbReference type="Google" id="ProtNLM"/>
    </source>
</evidence>
<dbReference type="EMBL" id="UOFL01000175">
    <property type="protein sequence ID" value="VAW79555.1"/>
    <property type="molecule type" value="Genomic_DNA"/>
</dbReference>
<keyword evidence="1" id="KW-0472">Membrane</keyword>
<dbReference type="PANTHER" id="PTHR43628">
    <property type="entry name" value="ACTIVATOR OF C KINASE PROTEIN 1-RELATED"/>
    <property type="match status" value="1"/>
</dbReference>
<evidence type="ECO:0000313" key="2">
    <source>
        <dbReference type="EMBL" id="VAW79555.1"/>
    </source>
</evidence>
<name>A0A3B0YF79_9ZZZZ</name>
<keyword evidence="1" id="KW-1133">Transmembrane helix</keyword>
<reference evidence="2" key="1">
    <citation type="submission" date="2018-06" db="EMBL/GenBank/DDBJ databases">
        <authorList>
            <person name="Zhirakovskaya E."/>
        </authorList>
    </citation>
    <scope>NUCLEOTIDE SEQUENCE</scope>
</reference>
<proteinExistence type="predicted"/>
<dbReference type="Pfam" id="PF08238">
    <property type="entry name" value="Sel1"/>
    <property type="match status" value="3"/>
</dbReference>
<dbReference type="SUPFAM" id="SSF81901">
    <property type="entry name" value="HCP-like"/>
    <property type="match status" value="1"/>
</dbReference>
<dbReference type="InterPro" id="IPR011990">
    <property type="entry name" value="TPR-like_helical_dom_sf"/>
</dbReference>